<comment type="caution">
    <text evidence="2">The sequence shown here is derived from an EMBL/GenBank/DDBJ whole genome shotgun (WGS) entry which is preliminary data.</text>
</comment>
<organism evidence="2 3">
    <name type="scientific">Bacillus spongiae</name>
    <dbReference type="NCBI Taxonomy" id="2683610"/>
    <lineage>
        <taxon>Bacteria</taxon>
        <taxon>Bacillati</taxon>
        <taxon>Bacillota</taxon>
        <taxon>Bacilli</taxon>
        <taxon>Bacillales</taxon>
        <taxon>Bacillaceae</taxon>
        <taxon>Bacillus</taxon>
    </lineage>
</organism>
<dbReference type="Gene3D" id="3.40.50.300">
    <property type="entry name" value="P-loop containing nucleotide triphosphate hydrolases"/>
    <property type="match status" value="1"/>
</dbReference>
<dbReference type="PANTHER" id="PTHR40072:SF1">
    <property type="entry name" value="MOLYBDOPTERIN-GUANINE DINUCLEOTIDE BIOSYNTHESIS ADAPTER PROTEIN"/>
    <property type="match status" value="1"/>
</dbReference>
<dbReference type="InterPro" id="IPR027417">
    <property type="entry name" value="P-loop_NTPase"/>
</dbReference>
<dbReference type="NCBIfam" id="TIGR00176">
    <property type="entry name" value="mobB"/>
    <property type="match status" value="1"/>
</dbReference>
<dbReference type="InterPro" id="IPR004435">
    <property type="entry name" value="MobB_dom"/>
</dbReference>
<dbReference type="RefSeq" id="WP_336587697.1">
    <property type="nucleotide sequence ID" value="NZ_JBBAXC010000011.1"/>
</dbReference>
<gene>
    <name evidence="2" type="primary">mobB</name>
    <name evidence="2" type="ORF">WAK64_14460</name>
</gene>
<sequence>MKVLQVVGYKNSGKTTMTSLFIEYANELGYMVGSCKRHAHGAPDVVQQTDSYKHQAAGAIIAGVEGGGMLNLSIKGTVWSLKKILSYYELLQLDLIIAEGFKTESYQKVVLLRGEQDLPLLEQVENVIGVLYPKNCEIDHKAGITYIEKENVDEIKQWFKESVLRA</sequence>
<protein>
    <submittedName>
        <fullName evidence="2">Molybdopterin-guanine dinucleotide biosynthesis protein B</fullName>
    </submittedName>
</protein>
<name>A0ABU8HGR8_9BACI</name>
<evidence type="ECO:0000313" key="3">
    <source>
        <dbReference type="Proteomes" id="UP001312865"/>
    </source>
</evidence>
<dbReference type="Proteomes" id="UP001312865">
    <property type="component" value="Unassembled WGS sequence"/>
</dbReference>
<dbReference type="Pfam" id="PF03205">
    <property type="entry name" value="MobB"/>
    <property type="match status" value="1"/>
</dbReference>
<evidence type="ECO:0000313" key="2">
    <source>
        <dbReference type="EMBL" id="MEI5908258.1"/>
    </source>
</evidence>
<keyword evidence="3" id="KW-1185">Reference proteome</keyword>
<proteinExistence type="predicted"/>
<dbReference type="EMBL" id="JBBAXC010000011">
    <property type="protein sequence ID" value="MEI5908258.1"/>
    <property type="molecule type" value="Genomic_DNA"/>
</dbReference>
<feature type="domain" description="Molybdopterin-guanine dinucleotide biosynthesis protein B (MobB)" evidence="1">
    <location>
        <begin position="3"/>
        <end position="130"/>
    </location>
</feature>
<evidence type="ECO:0000259" key="1">
    <source>
        <dbReference type="Pfam" id="PF03205"/>
    </source>
</evidence>
<accession>A0ABU8HGR8</accession>
<dbReference type="SUPFAM" id="SSF52540">
    <property type="entry name" value="P-loop containing nucleoside triphosphate hydrolases"/>
    <property type="match status" value="1"/>
</dbReference>
<reference evidence="2 3" key="1">
    <citation type="journal article" date="2018" name="J. Microbiol.">
        <title>Bacillus spongiae sp. nov., isolated from sponge of Jeju Island.</title>
        <authorList>
            <person name="Lee G.E."/>
            <person name="Im W.T."/>
            <person name="Park J.S."/>
        </authorList>
    </citation>
    <scope>NUCLEOTIDE SEQUENCE [LARGE SCALE GENOMIC DNA]</scope>
    <source>
        <strain evidence="2 3">135PIL107-10</strain>
    </source>
</reference>
<dbReference type="InterPro" id="IPR052539">
    <property type="entry name" value="MGD_biosynthesis_adapter"/>
</dbReference>
<dbReference type="PANTHER" id="PTHR40072">
    <property type="entry name" value="MOLYBDOPTERIN-GUANINE DINUCLEOTIDE BIOSYNTHESIS ADAPTER PROTEIN-RELATED"/>
    <property type="match status" value="1"/>
</dbReference>